<dbReference type="EMBL" id="CP027665">
    <property type="protein sequence ID" value="AVO38707.1"/>
    <property type="molecule type" value="Genomic_DNA"/>
</dbReference>
<feature type="transmembrane region" description="Helical" evidence="7">
    <location>
        <begin position="269"/>
        <end position="292"/>
    </location>
</feature>
<reference evidence="10" key="1">
    <citation type="submission" date="2018-03" db="EMBL/GenBank/DDBJ databases">
        <title>Genomic analysis of the strain SH-1 isolated from shrimp intestine.</title>
        <authorList>
            <person name="Kim Y.-S."/>
            <person name="Kim S.-E."/>
            <person name="Kim K.-H."/>
        </authorList>
    </citation>
    <scope>NUCLEOTIDE SEQUENCE [LARGE SCALE GENOMIC DNA]</scope>
    <source>
        <strain evidence="10">SH-1</strain>
    </source>
</reference>
<dbReference type="InterPro" id="IPR000515">
    <property type="entry name" value="MetI-like"/>
</dbReference>
<keyword evidence="5 7" id="KW-1133">Transmembrane helix</keyword>
<comment type="similarity">
    <text evidence="7">Belongs to the binding-protein-dependent transport system permease family.</text>
</comment>
<proteinExistence type="inferred from homology"/>
<protein>
    <submittedName>
        <fullName evidence="9">ABC transporter permease</fullName>
    </submittedName>
</protein>
<comment type="subcellular location">
    <subcellularLocation>
        <location evidence="1 7">Cell membrane</location>
        <topology evidence="1 7">Multi-pass membrane protein</topology>
    </subcellularLocation>
</comment>
<feature type="transmembrane region" description="Helical" evidence="7">
    <location>
        <begin position="219"/>
        <end position="238"/>
    </location>
</feature>
<sequence length="357" mass="38515">MTPGTARTKPAGRRGGAVPRLAVRGARLVATLAVTLLGLLFVTFLIGRVVPVDPVLAVVGDRASQSTYDAAYIELGLDKPLYQQFWIFLKNALTGDLGTSILTKKPIVEDIKRVFPATLELATAGILIGTVFGIPLGVLAAVRQGGIADQMIRVFGLIGYSAPIFWLGLLGLLVFYAKLDWVAGPGRIDISYEYSITPATGLLLLDSAMQGQWDAFRNVLAHLALPALLLGYFSMAYISRMTRSFMLNELAQEYIITARVKGVSETRIIWVHALGNAAVPLVTVVALSYAGLLEGSVLTETVFAWPGLGQYLTNSLQNADMNAVLGGTLVIGIIFVGLNLLSDLLYNLLDPRVRRRK</sequence>
<dbReference type="SUPFAM" id="SSF161098">
    <property type="entry name" value="MetI-like"/>
    <property type="match status" value="1"/>
</dbReference>
<dbReference type="GO" id="GO:0005886">
    <property type="term" value="C:plasma membrane"/>
    <property type="evidence" value="ECO:0007669"/>
    <property type="project" value="UniProtKB-SubCell"/>
</dbReference>
<evidence type="ECO:0000256" key="4">
    <source>
        <dbReference type="ARBA" id="ARBA00022692"/>
    </source>
</evidence>
<dbReference type="InterPro" id="IPR035906">
    <property type="entry name" value="MetI-like_sf"/>
</dbReference>
<dbReference type="Proteomes" id="UP000237655">
    <property type="component" value="Chromosome"/>
</dbReference>
<feature type="transmembrane region" description="Helical" evidence="7">
    <location>
        <begin position="121"/>
        <end position="142"/>
    </location>
</feature>
<organism evidence="9 10">
    <name type="scientific">Pukyongiella litopenaei</name>
    <dbReference type="NCBI Taxonomy" id="2605946"/>
    <lineage>
        <taxon>Bacteria</taxon>
        <taxon>Pseudomonadati</taxon>
        <taxon>Pseudomonadota</taxon>
        <taxon>Alphaproteobacteria</taxon>
        <taxon>Rhodobacterales</taxon>
        <taxon>Paracoccaceae</taxon>
        <taxon>Pukyongiella</taxon>
    </lineage>
</organism>
<gene>
    <name evidence="9" type="ORF">C6Y53_14065</name>
</gene>
<feature type="domain" description="ABC transmembrane type-1" evidence="8">
    <location>
        <begin position="115"/>
        <end position="346"/>
    </location>
</feature>
<evidence type="ECO:0000256" key="5">
    <source>
        <dbReference type="ARBA" id="ARBA00022989"/>
    </source>
</evidence>
<dbReference type="PANTHER" id="PTHR43163">
    <property type="entry name" value="DIPEPTIDE TRANSPORT SYSTEM PERMEASE PROTEIN DPPB-RELATED"/>
    <property type="match status" value="1"/>
</dbReference>
<feature type="transmembrane region" description="Helical" evidence="7">
    <location>
        <begin position="323"/>
        <end position="349"/>
    </location>
</feature>
<evidence type="ECO:0000256" key="2">
    <source>
        <dbReference type="ARBA" id="ARBA00022448"/>
    </source>
</evidence>
<evidence type="ECO:0000256" key="3">
    <source>
        <dbReference type="ARBA" id="ARBA00022475"/>
    </source>
</evidence>
<keyword evidence="2 7" id="KW-0813">Transport</keyword>
<name>A0A2S0MSB5_9RHOB</name>
<feature type="transmembrane region" description="Helical" evidence="7">
    <location>
        <begin position="21"/>
        <end position="46"/>
    </location>
</feature>
<dbReference type="InterPro" id="IPR045621">
    <property type="entry name" value="BPD_transp_1_N"/>
</dbReference>
<dbReference type="KEGG" id="thas:C6Y53_14065"/>
<evidence type="ECO:0000256" key="6">
    <source>
        <dbReference type="ARBA" id="ARBA00023136"/>
    </source>
</evidence>
<keyword evidence="6 7" id="KW-0472">Membrane</keyword>
<evidence type="ECO:0000259" key="8">
    <source>
        <dbReference type="PROSITE" id="PS50928"/>
    </source>
</evidence>
<dbReference type="RefSeq" id="WP_106473018.1">
    <property type="nucleotide sequence ID" value="NZ_CP027665.1"/>
</dbReference>
<evidence type="ECO:0000256" key="7">
    <source>
        <dbReference type="RuleBase" id="RU363032"/>
    </source>
</evidence>
<feature type="transmembrane region" description="Helical" evidence="7">
    <location>
        <begin position="154"/>
        <end position="177"/>
    </location>
</feature>
<keyword evidence="4 7" id="KW-0812">Transmembrane</keyword>
<dbReference type="PROSITE" id="PS50928">
    <property type="entry name" value="ABC_TM1"/>
    <property type="match status" value="1"/>
</dbReference>
<keyword evidence="3" id="KW-1003">Cell membrane</keyword>
<dbReference type="AlphaFoldDB" id="A0A2S0MSB5"/>
<dbReference type="Pfam" id="PF19300">
    <property type="entry name" value="BPD_transp_1_N"/>
    <property type="match status" value="1"/>
</dbReference>
<dbReference type="Pfam" id="PF00528">
    <property type="entry name" value="BPD_transp_1"/>
    <property type="match status" value="1"/>
</dbReference>
<evidence type="ECO:0000256" key="1">
    <source>
        <dbReference type="ARBA" id="ARBA00004651"/>
    </source>
</evidence>
<evidence type="ECO:0000313" key="10">
    <source>
        <dbReference type="Proteomes" id="UP000237655"/>
    </source>
</evidence>
<accession>A0A2S0MSB5</accession>
<dbReference type="Gene3D" id="1.10.3720.10">
    <property type="entry name" value="MetI-like"/>
    <property type="match status" value="1"/>
</dbReference>
<dbReference type="PANTHER" id="PTHR43163:SF8">
    <property type="entry name" value="D,D-DIPEPTIDE TRANSPORT SYSTEM PERMEASE PROTEIN DDPB-RELATED"/>
    <property type="match status" value="1"/>
</dbReference>
<dbReference type="CDD" id="cd06261">
    <property type="entry name" value="TM_PBP2"/>
    <property type="match status" value="1"/>
</dbReference>
<evidence type="ECO:0000313" key="9">
    <source>
        <dbReference type="EMBL" id="AVO38707.1"/>
    </source>
</evidence>
<keyword evidence="10" id="KW-1185">Reference proteome</keyword>
<dbReference type="GO" id="GO:0071916">
    <property type="term" value="F:dipeptide transmembrane transporter activity"/>
    <property type="evidence" value="ECO:0007669"/>
    <property type="project" value="TreeGrafter"/>
</dbReference>